<evidence type="ECO:0000313" key="10">
    <source>
        <dbReference type="Proteomes" id="UP000321306"/>
    </source>
</evidence>
<evidence type="ECO:0000256" key="1">
    <source>
        <dbReference type="ARBA" id="ARBA00004651"/>
    </source>
</evidence>
<sequence length="258" mass="27285">MSHPYDGRVLGTDLLILLPVAFLTSVISVVTGATSLITVPVMLALGMAAPEAIASNMVALTALSLGASSQFWKSGELQLHSLSGLTALTVGGSLLGALLVTVLPTSSLKGVVVAAMLVMAWVVLRPSPTPPPSHKNPWWGWALTFLLGIYGGLFSGGYVTLLTVVFTHTLGFTLKEAVVGTKWLNVFSSLIAVIVFALQGLVVWPVALAMALVMFWGAQLGAIWTRNLPERVVRMVFTFAVLVLAVRAVVVDVPWPRG</sequence>
<dbReference type="AlphaFoldDB" id="A0A511N1D7"/>
<comment type="subcellular location">
    <subcellularLocation>
        <location evidence="1 8">Cell membrane</location>
        <topology evidence="1 8">Multi-pass membrane protein</topology>
    </subcellularLocation>
</comment>
<organism evidence="9 10">
    <name type="scientific">Deinococcus cellulosilyticus (strain DSM 18568 / NBRC 106333 / KACC 11606 / 5516J-15)</name>
    <dbReference type="NCBI Taxonomy" id="1223518"/>
    <lineage>
        <taxon>Bacteria</taxon>
        <taxon>Thermotogati</taxon>
        <taxon>Deinococcota</taxon>
        <taxon>Deinococci</taxon>
        <taxon>Deinococcales</taxon>
        <taxon>Deinococcaceae</taxon>
        <taxon>Deinococcus</taxon>
    </lineage>
</organism>
<dbReference type="InterPro" id="IPR052017">
    <property type="entry name" value="TSUP"/>
</dbReference>
<dbReference type="EMBL" id="BJXB01000009">
    <property type="protein sequence ID" value="GEM46682.1"/>
    <property type="molecule type" value="Genomic_DNA"/>
</dbReference>
<keyword evidence="10" id="KW-1185">Reference proteome</keyword>
<keyword evidence="7 8" id="KW-0472">Membrane</keyword>
<evidence type="ECO:0000256" key="4">
    <source>
        <dbReference type="ARBA" id="ARBA00022475"/>
    </source>
</evidence>
<evidence type="ECO:0000256" key="5">
    <source>
        <dbReference type="ARBA" id="ARBA00022692"/>
    </source>
</evidence>
<evidence type="ECO:0000256" key="8">
    <source>
        <dbReference type="RuleBase" id="RU363041"/>
    </source>
</evidence>
<evidence type="ECO:0000256" key="6">
    <source>
        <dbReference type="ARBA" id="ARBA00022989"/>
    </source>
</evidence>
<evidence type="ECO:0000256" key="3">
    <source>
        <dbReference type="ARBA" id="ARBA00022448"/>
    </source>
</evidence>
<dbReference type="RefSeq" id="WP_246130631.1">
    <property type="nucleotide sequence ID" value="NZ_BJXB01000009.1"/>
</dbReference>
<proteinExistence type="inferred from homology"/>
<reference evidence="9 10" key="1">
    <citation type="submission" date="2019-07" db="EMBL/GenBank/DDBJ databases">
        <title>Whole genome shotgun sequence of Deinococcus cellulosilyticus NBRC 106333.</title>
        <authorList>
            <person name="Hosoyama A."/>
            <person name="Uohara A."/>
            <person name="Ohji S."/>
            <person name="Ichikawa N."/>
        </authorList>
    </citation>
    <scope>NUCLEOTIDE SEQUENCE [LARGE SCALE GENOMIC DNA]</scope>
    <source>
        <strain evidence="9 10">NBRC 106333</strain>
    </source>
</reference>
<feature type="transmembrane region" description="Helical" evidence="8">
    <location>
        <begin position="52"/>
        <end position="72"/>
    </location>
</feature>
<evidence type="ECO:0000256" key="7">
    <source>
        <dbReference type="ARBA" id="ARBA00023136"/>
    </source>
</evidence>
<feature type="transmembrane region" description="Helical" evidence="8">
    <location>
        <begin position="183"/>
        <end position="201"/>
    </location>
</feature>
<comment type="caution">
    <text evidence="9">The sequence shown here is derived from an EMBL/GenBank/DDBJ whole genome shotgun (WGS) entry which is preliminary data.</text>
</comment>
<comment type="similarity">
    <text evidence="2 8">Belongs to the 4-toluene sulfonate uptake permease (TSUP) (TC 2.A.102) family.</text>
</comment>
<accession>A0A511N1D7</accession>
<feature type="transmembrane region" description="Helical" evidence="8">
    <location>
        <begin position="232"/>
        <end position="250"/>
    </location>
</feature>
<feature type="transmembrane region" description="Helical" evidence="8">
    <location>
        <begin position="207"/>
        <end position="225"/>
    </location>
</feature>
<keyword evidence="6 8" id="KW-1133">Transmembrane helix</keyword>
<gene>
    <name evidence="9" type="ORF">DC3_23170</name>
</gene>
<feature type="transmembrane region" description="Helical" evidence="8">
    <location>
        <begin position="20"/>
        <end position="45"/>
    </location>
</feature>
<dbReference type="Proteomes" id="UP000321306">
    <property type="component" value="Unassembled WGS sequence"/>
</dbReference>
<feature type="transmembrane region" description="Helical" evidence="8">
    <location>
        <begin position="84"/>
        <end position="103"/>
    </location>
</feature>
<feature type="transmembrane region" description="Helical" evidence="8">
    <location>
        <begin position="138"/>
        <end position="171"/>
    </location>
</feature>
<evidence type="ECO:0000313" key="9">
    <source>
        <dbReference type="EMBL" id="GEM46682.1"/>
    </source>
</evidence>
<keyword evidence="3" id="KW-0813">Transport</keyword>
<dbReference type="PANTHER" id="PTHR30269">
    <property type="entry name" value="TRANSMEMBRANE PROTEIN YFCA"/>
    <property type="match status" value="1"/>
</dbReference>
<dbReference type="PANTHER" id="PTHR30269:SF0">
    <property type="entry name" value="MEMBRANE TRANSPORTER PROTEIN YFCA-RELATED"/>
    <property type="match status" value="1"/>
</dbReference>
<dbReference type="InterPro" id="IPR002781">
    <property type="entry name" value="TM_pro_TauE-like"/>
</dbReference>
<keyword evidence="5 8" id="KW-0812">Transmembrane</keyword>
<dbReference type="GO" id="GO:0005886">
    <property type="term" value="C:plasma membrane"/>
    <property type="evidence" value="ECO:0007669"/>
    <property type="project" value="UniProtKB-SubCell"/>
</dbReference>
<keyword evidence="4 8" id="KW-1003">Cell membrane</keyword>
<dbReference type="Pfam" id="PF01925">
    <property type="entry name" value="TauE"/>
    <property type="match status" value="1"/>
</dbReference>
<protein>
    <recommendedName>
        <fullName evidence="8">Probable membrane transporter protein</fullName>
    </recommendedName>
</protein>
<evidence type="ECO:0000256" key="2">
    <source>
        <dbReference type="ARBA" id="ARBA00009142"/>
    </source>
</evidence>
<name>A0A511N1D7_DEIC1</name>
<feature type="transmembrane region" description="Helical" evidence="8">
    <location>
        <begin position="110"/>
        <end position="126"/>
    </location>
</feature>